<protein>
    <recommendedName>
        <fullName evidence="1">CHK kinase-like domain-containing protein</fullName>
    </recommendedName>
</protein>
<dbReference type="InterPro" id="IPR011009">
    <property type="entry name" value="Kinase-like_dom_sf"/>
</dbReference>
<evidence type="ECO:0000313" key="2">
    <source>
        <dbReference type="EMBL" id="JAT30097.1"/>
    </source>
</evidence>
<dbReference type="PANTHER" id="PTHR11012:SF30">
    <property type="entry name" value="PROTEIN KINASE-LIKE DOMAIN-CONTAINING"/>
    <property type="match status" value="1"/>
</dbReference>
<gene>
    <name evidence="2" type="ORF">g.39986</name>
</gene>
<organism evidence="2">
    <name type="scientific">Graphocephala atropunctata</name>
    <dbReference type="NCBI Taxonomy" id="36148"/>
    <lineage>
        <taxon>Eukaryota</taxon>
        <taxon>Metazoa</taxon>
        <taxon>Ecdysozoa</taxon>
        <taxon>Arthropoda</taxon>
        <taxon>Hexapoda</taxon>
        <taxon>Insecta</taxon>
        <taxon>Pterygota</taxon>
        <taxon>Neoptera</taxon>
        <taxon>Paraneoptera</taxon>
        <taxon>Hemiptera</taxon>
        <taxon>Auchenorrhyncha</taxon>
        <taxon>Membracoidea</taxon>
        <taxon>Cicadellidae</taxon>
        <taxon>Cicadellinae</taxon>
        <taxon>Cicadellini</taxon>
        <taxon>Graphocephala</taxon>
    </lineage>
</organism>
<dbReference type="Pfam" id="PF02958">
    <property type="entry name" value="EcKL"/>
    <property type="match status" value="1"/>
</dbReference>
<dbReference type="SMART" id="SM00587">
    <property type="entry name" value="CHK"/>
    <property type="match status" value="1"/>
</dbReference>
<dbReference type="AlphaFoldDB" id="A0A1B6M2F2"/>
<dbReference type="InterPro" id="IPR015897">
    <property type="entry name" value="CHK_kinase-like"/>
</dbReference>
<dbReference type="PANTHER" id="PTHR11012">
    <property type="entry name" value="PROTEIN KINASE-LIKE DOMAIN-CONTAINING"/>
    <property type="match status" value="1"/>
</dbReference>
<evidence type="ECO:0000259" key="1">
    <source>
        <dbReference type="SMART" id="SM00587"/>
    </source>
</evidence>
<reference evidence="2" key="1">
    <citation type="submission" date="2015-11" db="EMBL/GenBank/DDBJ databases">
        <title>De novo transcriptome assembly of four potential Pierce s Disease insect vectors from Arizona vineyards.</title>
        <authorList>
            <person name="Tassone E.E."/>
        </authorList>
    </citation>
    <scope>NUCLEOTIDE SEQUENCE</scope>
</reference>
<dbReference type="InterPro" id="IPR004119">
    <property type="entry name" value="EcKL"/>
</dbReference>
<feature type="domain" description="CHK kinase-like" evidence="1">
    <location>
        <begin position="128"/>
        <end position="323"/>
    </location>
</feature>
<accession>A0A1B6M2F2</accession>
<dbReference type="SUPFAM" id="SSF56112">
    <property type="entry name" value="Protein kinase-like (PK-like)"/>
    <property type="match status" value="1"/>
</dbReference>
<sequence length="432" mass="50153">MGDSIVPEWLTADFVKSCLESDKENYGEVEVMSHSVEPAVPPGNNYGSNMFRVIVQYKKLNDQSTEYSVSLIIKSPLTGEFVKQFGEFFNEVYEKEPEYYNSFINETYKICKHSIVPKYYSSPNPLCVVLEDLKTSNYEMVDRHNLLDFDHCRFYVKASAKLHALSVVVSKEHPEIIQSLLIKSPKLSKTIVEFYKVLALSRFQCMVAFLEDKPDYKEFLDVINELTDLGLLERILEDMEKSVQPLKALTQKDPWCTNIMFKYDESRQVVDAKLFDFQQMNYTSPVKELVTFLWMSANPQVRSTRLDDLCRLYCDSLNEHLADFGCDDRLSLEDMRSDMRVLSPHVLLVVCGLVPPFFADEPADFDVFTGNISNVPIKESSTYKLYQSNTFKKYYPFILDEMARDGIFDHIKEKIKQFKQKNYKITQNGHIV</sequence>
<proteinExistence type="predicted"/>
<dbReference type="EMBL" id="GEBQ01009880">
    <property type="protein sequence ID" value="JAT30097.1"/>
    <property type="molecule type" value="Transcribed_RNA"/>
</dbReference>
<name>A0A1B6M2F2_9HEMI</name>